<feature type="transmembrane region" description="Helical" evidence="5">
    <location>
        <begin position="209"/>
        <end position="226"/>
    </location>
</feature>
<dbReference type="Proteomes" id="UP000033649">
    <property type="component" value="Unassembled WGS sequence"/>
</dbReference>
<feature type="transmembrane region" description="Helical" evidence="5">
    <location>
        <begin position="161"/>
        <end position="177"/>
    </location>
</feature>
<feature type="transmembrane region" description="Helical" evidence="5">
    <location>
        <begin position="363"/>
        <end position="381"/>
    </location>
</feature>
<evidence type="ECO:0000313" key="7">
    <source>
        <dbReference type="EMBL" id="KKB08889.1"/>
    </source>
</evidence>
<protein>
    <recommendedName>
        <fullName evidence="6">O-antigen ligase-related domain-containing protein</fullName>
    </recommendedName>
</protein>
<gene>
    <name evidence="7" type="ORF">VE26_02230</name>
</gene>
<dbReference type="EMBL" id="JZEY01000054">
    <property type="protein sequence ID" value="KKB08889.1"/>
    <property type="molecule type" value="Genomic_DNA"/>
</dbReference>
<feature type="transmembrane region" description="Helical" evidence="5">
    <location>
        <begin position="303"/>
        <end position="328"/>
    </location>
</feature>
<feature type="domain" description="O-antigen ligase-related" evidence="6">
    <location>
        <begin position="168"/>
        <end position="319"/>
    </location>
</feature>
<organism evidence="7 8">
    <name type="scientific">Devosia chinhatensis</name>
    <dbReference type="NCBI Taxonomy" id="429727"/>
    <lineage>
        <taxon>Bacteria</taxon>
        <taxon>Pseudomonadati</taxon>
        <taxon>Pseudomonadota</taxon>
        <taxon>Alphaproteobacteria</taxon>
        <taxon>Hyphomicrobiales</taxon>
        <taxon>Devosiaceae</taxon>
        <taxon>Devosia</taxon>
    </lineage>
</organism>
<accession>A0A0F5FJ09</accession>
<evidence type="ECO:0000256" key="4">
    <source>
        <dbReference type="ARBA" id="ARBA00023136"/>
    </source>
</evidence>
<evidence type="ECO:0000313" key="8">
    <source>
        <dbReference type="Proteomes" id="UP000033649"/>
    </source>
</evidence>
<keyword evidence="3 5" id="KW-1133">Transmembrane helix</keyword>
<dbReference type="PATRIC" id="fig|429727.3.peg.466"/>
<dbReference type="Pfam" id="PF04932">
    <property type="entry name" value="Wzy_C"/>
    <property type="match status" value="1"/>
</dbReference>
<keyword evidence="2 5" id="KW-0812">Transmembrane</keyword>
<name>A0A0F5FJ09_9HYPH</name>
<proteinExistence type="predicted"/>
<sequence>MIAIIATIIPPGYLAYIGSYVALIAAIIAVVTCGWREKPVLLHPTSLAILASIALICGTLPWVYHAPQDLLAPVLILPMLTTIALGLLARPAGRVPRPTTFAFICLAGSFIALVGGAYEHFVLGLYRPGLGNNPIHYSTLAAMSGCLALVGMISSSARWRYVFLCGPVLGLACAIIADSRGPMLGALVMSAFGLVMLTIWLWRETMFRIALLVISAIAAGAVAYLMQSGSDRVASVVQSGLNLFTFTGSPDDIRAAFYASAFEILQTSPLVGLGLGQIMVPFEELFPDFVIALGRFDNLHADWANFAAMAGIVGLIAWVLLLVSPMLLLLDRAARQDRSTVLGTTVLATGQLVMGVSNATFGILPQTMMFAVAAGYFLAWMRPRSAQMHTPLRD</sequence>
<feature type="transmembrane region" description="Helical" evidence="5">
    <location>
        <begin position="101"/>
        <end position="123"/>
    </location>
</feature>
<dbReference type="AlphaFoldDB" id="A0A0F5FJ09"/>
<evidence type="ECO:0000256" key="5">
    <source>
        <dbReference type="SAM" id="Phobius"/>
    </source>
</evidence>
<dbReference type="GO" id="GO:0016020">
    <property type="term" value="C:membrane"/>
    <property type="evidence" value="ECO:0007669"/>
    <property type="project" value="UniProtKB-SubCell"/>
</dbReference>
<dbReference type="PANTHER" id="PTHR37422:SF23">
    <property type="entry name" value="TEICHURONIC ACID BIOSYNTHESIS PROTEIN TUAE"/>
    <property type="match status" value="1"/>
</dbReference>
<evidence type="ECO:0000256" key="1">
    <source>
        <dbReference type="ARBA" id="ARBA00004141"/>
    </source>
</evidence>
<feature type="transmembrane region" description="Helical" evidence="5">
    <location>
        <begin position="135"/>
        <end position="154"/>
    </location>
</feature>
<feature type="transmembrane region" description="Helical" evidence="5">
    <location>
        <begin position="183"/>
        <end position="202"/>
    </location>
</feature>
<evidence type="ECO:0000256" key="3">
    <source>
        <dbReference type="ARBA" id="ARBA00022989"/>
    </source>
</evidence>
<comment type="caution">
    <text evidence="7">The sequence shown here is derived from an EMBL/GenBank/DDBJ whole genome shotgun (WGS) entry which is preliminary data.</text>
</comment>
<evidence type="ECO:0000256" key="2">
    <source>
        <dbReference type="ARBA" id="ARBA00022692"/>
    </source>
</evidence>
<dbReference type="InterPro" id="IPR007016">
    <property type="entry name" value="O-antigen_ligase-rel_domated"/>
</dbReference>
<keyword evidence="8" id="KW-1185">Reference proteome</keyword>
<feature type="transmembrane region" description="Helical" evidence="5">
    <location>
        <begin position="13"/>
        <end position="35"/>
    </location>
</feature>
<dbReference type="InterPro" id="IPR051533">
    <property type="entry name" value="WaaL-like"/>
</dbReference>
<dbReference type="PANTHER" id="PTHR37422">
    <property type="entry name" value="TEICHURONIC ACID BIOSYNTHESIS PROTEIN TUAE"/>
    <property type="match status" value="1"/>
</dbReference>
<feature type="transmembrane region" description="Helical" evidence="5">
    <location>
        <begin position="47"/>
        <end position="64"/>
    </location>
</feature>
<reference evidence="7 8" key="1">
    <citation type="submission" date="2015-03" db="EMBL/GenBank/DDBJ databases">
        <authorList>
            <person name="Hassan Y."/>
            <person name="Lepp D."/>
            <person name="Li X.-Z."/>
            <person name="Zhou T."/>
        </authorList>
    </citation>
    <scope>NUCLEOTIDE SEQUENCE [LARGE SCALE GENOMIC DNA]</scope>
    <source>
        <strain evidence="7 8">IPL18</strain>
    </source>
</reference>
<comment type="subcellular location">
    <subcellularLocation>
        <location evidence="1">Membrane</location>
        <topology evidence="1">Multi-pass membrane protein</topology>
    </subcellularLocation>
</comment>
<evidence type="ECO:0000259" key="6">
    <source>
        <dbReference type="Pfam" id="PF04932"/>
    </source>
</evidence>
<keyword evidence="4 5" id="KW-0472">Membrane</keyword>
<feature type="transmembrane region" description="Helical" evidence="5">
    <location>
        <begin position="70"/>
        <end position="89"/>
    </location>
</feature>
<dbReference type="STRING" id="429727.VE26_02230"/>